<evidence type="ECO:0000256" key="3">
    <source>
        <dbReference type="ARBA" id="ARBA00022840"/>
    </source>
</evidence>
<keyword evidence="7" id="KW-0808">Transferase</keyword>
<comment type="similarity">
    <text evidence="1">Belongs to the protein kinase superfamily. TKL Ser/Thr protein kinase family.</text>
</comment>
<feature type="compositionally biased region" description="Low complexity" evidence="5">
    <location>
        <begin position="517"/>
        <end position="526"/>
    </location>
</feature>
<keyword evidence="8" id="KW-1185">Reference proteome</keyword>
<accession>A0ABR2UZ28</accession>
<evidence type="ECO:0000313" key="7">
    <source>
        <dbReference type="EMBL" id="KAK9419948.1"/>
    </source>
</evidence>
<dbReference type="PANTHER" id="PTHR44329">
    <property type="entry name" value="SERINE/THREONINE-PROTEIN KINASE TNNI3K-RELATED"/>
    <property type="match status" value="1"/>
</dbReference>
<dbReference type="PROSITE" id="PS00107">
    <property type="entry name" value="PROTEIN_KINASE_ATP"/>
    <property type="match status" value="1"/>
</dbReference>
<dbReference type="InterPro" id="IPR017441">
    <property type="entry name" value="Protein_kinase_ATP_BS"/>
</dbReference>
<proteinExistence type="inferred from homology"/>
<reference evidence="7 8" key="1">
    <citation type="journal article" date="2024" name="J. Plant Pathol.">
        <title>Sequence and assembly of the genome of Seiridium unicorne, isolate CBS 538.82, causal agent of cypress canker disease.</title>
        <authorList>
            <person name="Scali E."/>
            <person name="Rocca G.D."/>
            <person name="Danti R."/>
            <person name="Garbelotto M."/>
            <person name="Barberini S."/>
            <person name="Baroncelli R."/>
            <person name="Emiliani G."/>
        </authorList>
    </citation>
    <scope>NUCLEOTIDE SEQUENCE [LARGE SCALE GENOMIC DNA]</scope>
    <source>
        <strain evidence="7 8">BM-138-508</strain>
    </source>
</reference>
<dbReference type="InterPro" id="IPR051681">
    <property type="entry name" value="Ser/Thr_Kinases-Pseudokinases"/>
</dbReference>
<evidence type="ECO:0000259" key="6">
    <source>
        <dbReference type="PROSITE" id="PS50011"/>
    </source>
</evidence>
<dbReference type="InterPro" id="IPR036770">
    <property type="entry name" value="Ankyrin_rpt-contain_sf"/>
</dbReference>
<evidence type="ECO:0000256" key="5">
    <source>
        <dbReference type="SAM" id="MobiDB-lite"/>
    </source>
</evidence>
<feature type="domain" description="Protein kinase" evidence="6">
    <location>
        <begin position="53"/>
        <end position="338"/>
    </location>
</feature>
<feature type="binding site" evidence="4">
    <location>
        <position position="83"/>
    </location>
    <ligand>
        <name>ATP</name>
        <dbReference type="ChEBI" id="CHEBI:30616"/>
    </ligand>
</feature>
<evidence type="ECO:0000313" key="8">
    <source>
        <dbReference type="Proteomes" id="UP001408356"/>
    </source>
</evidence>
<dbReference type="SMART" id="SM00248">
    <property type="entry name" value="ANK"/>
    <property type="match status" value="5"/>
</dbReference>
<dbReference type="PROSITE" id="PS50011">
    <property type="entry name" value="PROTEIN_KINASE_DOM"/>
    <property type="match status" value="1"/>
</dbReference>
<gene>
    <name evidence="7" type="ORF">SUNI508_06954</name>
</gene>
<keyword evidence="2 4" id="KW-0547">Nucleotide-binding</keyword>
<evidence type="ECO:0000256" key="2">
    <source>
        <dbReference type="ARBA" id="ARBA00022741"/>
    </source>
</evidence>
<name>A0ABR2UZ28_9PEZI</name>
<dbReference type="Pfam" id="PF00069">
    <property type="entry name" value="Pkinase"/>
    <property type="match status" value="1"/>
</dbReference>
<dbReference type="Gene3D" id="3.30.200.20">
    <property type="entry name" value="Phosphorylase Kinase, domain 1"/>
    <property type="match status" value="1"/>
</dbReference>
<dbReference type="InterPro" id="IPR002110">
    <property type="entry name" value="Ankyrin_rpt"/>
</dbReference>
<evidence type="ECO:0000256" key="4">
    <source>
        <dbReference type="PROSITE-ProRule" id="PRU10141"/>
    </source>
</evidence>
<dbReference type="Gene3D" id="1.25.40.20">
    <property type="entry name" value="Ankyrin repeat-containing domain"/>
    <property type="match status" value="1"/>
</dbReference>
<dbReference type="InterPro" id="IPR000719">
    <property type="entry name" value="Prot_kinase_dom"/>
</dbReference>
<dbReference type="Gene3D" id="1.10.510.10">
    <property type="entry name" value="Transferase(Phosphotransferase) domain 1"/>
    <property type="match status" value="1"/>
</dbReference>
<dbReference type="Proteomes" id="UP001408356">
    <property type="component" value="Unassembled WGS sequence"/>
</dbReference>
<dbReference type="EMBL" id="JARVKF010000279">
    <property type="protein sequence ID" value="KAK9419948.1"/>
    <property type="molecule type" value="Genomic_DNA"/>
</dbReference>
<keyword evidence="7" id="KW-0418">Kinase</keyword>
<dbReference type="InterPro" id="IPR008271">
    <property type="entry name" value="Ser/Thr_kinase_AS"/>
</dbReference>
<protein>
    <submittedName>
        <fullName evidence="7">Serine threonine kinase</fullName>
    </submittedName>
</protein>
<comment type="caution">
    <text evidence="7">The sequence shown here is derived from an EMBL/GenBank/DDBJ whole genome shotgun (WGS) entry which is preliminary data.</text>
</comment>
<keyword evidence="3 4" id="KW-0067">ATP-binding</keyword>
<dbReference type="PROSITE" id="PS00108">
    <property type="entry name" value="PROTEIN_KINASE_ST"/>
    <property type="match status" value="1"/>
</dbReference>
<dbReference type="SUPFAM" id="SSF56112">
    <property type="entry name" value="Protein kinase-like (PK-like)"/>
    <property type="match status" value="1"/>
</dbReference>
<sequence>MGSTGSSHEFRLSDLEVTVNSLQTQHQLVGYRNLLSYVSALAVRVFPEDAFDVGSWEHLGSGSYSATYRADFLTSPGKVLAVKQPNASFTRENKAVEGSLQHSSLTSIIQELRILANAKLRDHPNLPRVLGVFFREEQQPAGIRPCVVFELALSDLQQYMVAKETDALRSAELTKFAFDIAHGLAALHACGLTHGDLKPDNILLYLRDGETTATVADLGTCGVSSNASPIIKGSRWYCAPEYLNGSEFASDVNKQPRDVYNYGLILWSMMTRCREKPFPGEDQFDIQHKAGAASYLLKGVTPGNKIPMFLDAMEKCLMADPKQRPLILEVLFSANPEAETSDLRALVNMVEEDLLDDPANPRVKALSQLPLPTHLIAKLRLEYANPSDARQAIRSAITLAGLYSGAVGAPIEGPWKTVAKIQWLLKAIELGSHPAVTAIMLDSDAVGVLEEFGTCILRLSHRSFESPTVGQATLFHVLQDFALMPDEDSANILVWLGGPLDFHRFERRRQKKDTPPDYASDGVSDGASDDASEADGLRQFHRFTANRKADLDMVDSDAYDLSMVGKSSPIERSVLDNSLEEFMVLACDETLQFKETTRLMAAAIFHGSMDIVRYLCSEYKVLPNDTWEDMSHLDHAILFRRPLIVEYFLAQGGQIVEAKGSLLSGLHLANRHDDPSLVGSLCDHLKKEGRLTSVLESFPVEGKCEGWTVAFTAMACGSWKTLEVLLNQGADPNCPTPDGLSLITLAAIPSSPATPISILDLLLQNGASLGDEDVYDGSAFKYAVGSSNVRAVYQFLRHGALVSDAAVRDAQENIEEAPATIDAPIYDEDHNVVPNAWEDLYNASTVVCELLSIGRHKNGAWQQELDAALSKMDPGGLGKLWIVNFKPELHFIQVEVPQ</sequence>
<feature type="region of interest" description="Disordered" evidence="5">
    <location>
        <begin position="507"/>
        <end position="532"/>
    </location>
</feature>
<organism evidence="7 8">
    <name type="scientific">Seiridium unicorne</name>
    <dbReference type="NCBI Taxonomy" id="138068"/>
    <lineage>
        <taxon>Eukaryota</taxon>
        <taxon>Fungi</taxon>
        <taxon>Dikarya</taxon>
        <taxon>Ascomycota</taxon>
        <taxon>Pezizomycotina</taxon>
        <taxon>Sordariomycetes</taxon>
        <taxon>Xylariomycetidae</taxon>
        <taxon>Amphisphaeriales</taxon>
        <taxon>Sporocadaceae</taxon>
        <taxon>Seiridium</taxon>
    </lineage>
</organism>
<dbReference type="SMART" id="SM00220">
    <property type="entry name" value="S_TKc"/>
    <property type="match status" value="1"/>
</dbReference>
<dbReference type="InterPro" id="IPR011009">
    <property type="entry name" value="Kinase-like_dom_sf"/>
</dbReference>
<dbReference type="SUPFAM" id="SSF48403">
    <property type="entry name" value="Ankyrin repeat"/>
    <property type="match status" value="1"/>
</dbReference>
<evidence type="ECO:0000256" key="1">
    <source>
        <dbReference type="ARBA" id="ARBA00005843"/>
    </source>
</evidence>
<dbReference type="GO" id="GO:0016301">
    <property type="term" value="F:kinase activity"/>
    <property type="evidence" value="ECO:0007669"/>
    <property type="project" value="UniProtKB-KW"/>
</dbReference>